<name>A0AA41WHB6_9BACT</name>
<comment type="caution">
    <text evidence="1">The sequence shown here is derived from an EMBL/GenBank/DDBJ whole genome shotgun (WGS) entry which is preliminary data.</text>
</comment>
<dbReference type="Proteomes" id="UP001165306">
    <property type="component" value="Unassembled WGS sequence"/>
</dbReference>
<dbReference type="EMBL" id="JAMSLR010000020">
    <property type="protein sequence ID" value="MCM8750639.1"/>
    <property type="molecule type" value="Genomic_DNA"/>
</dbReference>
<evidence type="ECO:0000313" key="1">
    <source>
        <dbReference type="EMBL" id="MCM8750639.1"/>
    </source>
</evidence>
<accession>A0AA41WHB6</accession>
<evidence type="ECO:0000313" key="2">
    <source>
        <dbReference type="Proteomes" id="UP001165306"/>
    </source>
</evidence>
<gene>
    <name evidence="1" type="ORF">NET02_15960</name>
</gene>
<protein>
    <submittedName>
        <fullName evidence="1">Uncharacterized protein</fullName>
    </submittedName>
</protein>
<reference evidence="1" key="1">
    <citation type="submission" date="2022-06" db="EMBL/GenBank/DDBJ databases">
        <title>CFH 74404 Thermomicrobiaceae sp.</title>
        <authorList>
            <person name="Ming H."/>
            <person name="Li W.-J."/>
            <person name="Zhao Z."/>
        </authorList>
    </citation>
    <scope>NUCLEOTIDE SEQUENCE</scope>
    <source>
        <strain evidence="1">CFH 74404</strain>
    </source>
</reference>
<dbReference type="RefSeq" id="WP_284058427.1">
    <property type="nucleotide sequence ID" value="NZ_JAMSLR010000020.1"/>
</dbReference>
<dbReference type="AlphaFoldDB" id="A0AA41WHB6"/>
<organism evidence="1 2">
    <name type="scientific">Thermalbibacter longus</name>
    <dbReference type="NCBI Taxonomy" id="2951981"/>
    <lineage>
        <taxon>Bacteria</taxon>
        <taxon>Pseudomonadati</taxon>
        <taxon>Thermomicrobiota</taxon>
        <taxon>Thermomicrobia</taxon>
        <taxon>Thermomicrobiales</taxon>
        <taxon>Thermomicrobiaceae</taxon>
        <taxon>Thermalbibacter</taxon>
    </lineage>
</organism>
<keyword evidence="2" id="KW-1185">Reference proteome</keyword>
<sequence length="55" mass="6442">MGIIFTLLRGYLLARLLSRAPRALRWLFVFRPGTRLWWGALAFAAARSARRVLRR</sequence>
<proteinExistence type="predicted"/>